<accession>A0A3M9XJC2</accession>
<reference evidence="2 3" key="1">
    <citation type="journal article" date="2018" name="Mol. Plant Microbe Interact.">
        <title>Taxonomically Different Co-Microsymbionts of a Relict Legume, Oxytropis popoviana, Have Complementary Sets of Symbiotic Genes and Together Increase the Efficiency of Plant Nodulation.</title>
        <authorList>
            <person name="Safronova V."/>
            <person name="Belimov A."/>
            <person name="Sazanova A."/>
            <person name="Chirak E."/>
            <person name="Verkhozina A."/>
            <person name="Kuznetsova I."/>
            <person name="Andronov E."/>
            <person name="Puhalsky J."/>
            <person name="Tikhonovich I."/>
        </authorList>
    </citation>
    <scope>NUCLEOTIDE SEQUENCE [LARGE SCALE GENOMIC DNA]</scope>
    <source>
        <strain evidence="2 3">Opo-235</strain>
    </source>
</reference>
<dbReference type="Pfam" id="PF10593">
    <property type="entry name" value="Z1"/>
    <property type="match status" value="1"/>
</dbReference>
<evidence type="ECO:0000313" key="2">
    <source>
        <dbReference type="EMBL" id="RNJ47772.1"/>
    </source>
</evidence>
<name>A0A3M9XJC2_9HYPH</name>
<proteinExistence type="predicted"/>
<dbReference type="InterPro" id="IPR018310">
    <property type="entry name" value="Put_endonuclease_Z1-dom"/>
</dbReference>
<dbReference type="Proteomes" id="UP000275436">
    <property type="component" value="Unassembled WGS sequence"/>
</dbReference>
<gene>
    <name evidence="2" type="ORF">DNR46_03460</name>
</gene>
<dbReference type="EMBL" id="QKOD01000001">
    <property type="protein sequence ID" value="RNJ47772.1"/>
    <property type="molecule type" value="Genomic_DNA"/>
</dbReference>
<dbReference type="AlphaFoldDB" id="A0A3M9XJC2"/>
<comment type="caution">
    <text evidence="2">The sequence shown here is derived from an EMBL/GenBank/DDBJ whole genome shotgun (WGS) entry which is preliminary data.</text>
</comment>
<organism evidence="2 3">
    <name type="scientific">Mesorhizobium japonicum</name>
    <dbReference type="NCBI Taxonomy" id="2066070"/>
    <lineage>
        <taxon>Bacteria</taxon>
        <taxon>Pseudomonadati</taxon>
        <taxon>Pseudomonadota</taxon>
        <taxon>Alphaproteobacteria</taxon>
        <taxon>Hyphomicrobiales</taxon>
        <taxon>Phyllobacteriaceae</taxon>
        <taxon>Mesorhizobium</taxon>
    </lineage>
</organism>
<evidence type="ECO:0000259" key="1">
    <source>
        <dbReference type="Pfam" id="PF10593"/>
    </source>
</evidence>
<dbReference type="InterPro" id="IPR027417">
    <property type="entry name" value="P-loop_NTPase"/>
</dbReference>
<sequence length="880" mass="97441">MSVSATQMDAFVRQLRARLSSADGLDDAARLVRQDLEPFLGRFSDETEQDFAAAIEQVRGSIRPVEILRVNSIFRIRQDWYHGPAETDRHWPALRAYLVDSKGWSADTVDDRIGKASNEIVSLLENPSKESFACRGLVIGHVQSGKTANMTAVIAKAVDAGYNLVIILAGLTNKLRKQTQGRMQKDLVDRLRDQWQLQTREDEQGDFRMPPNGGFPMPVDGAAQLAVVKKNVAPLGQLLLTLERTLPAILRRLRVLVIDDECDQASVNTASGEYDMTRINERIRLILKKIPANSYVGYTATPFANVLINPFPAGGRELDDLYPKDFITALPTPDGYFGTERLFGRPPVDADSPQPEEEGLDMIREIPEGDTAFLQPPSRAEKDHFQPRMTESLEDAVLYFLASCAARRFRGDADSHMSMLIHTSAYVIMHERLATLVKAWLEVIADQITDPGSALGTRMLGLWEAEQQRVPDDLCALPYVTGHQLMPFMAAVLEALEVPVENGTSDDRINYDGSPRTYIVIGGSILARGLTIEGLCVSYFLRTSSQYDTLLQMGRWFGYRPGYEDMPRIWMTDSLSTAFRSLALIEAEIRGDVAEYAVRKTTPMEFAVRVRSIPGMAITAASKMRAAILTDVSYAGKHVQTIRFDHRRPEIVRGNWTAAAHLMTQATDLGLRDRESARILFRGVPGRLIVQFLRAYSVQASHRELSAEFLLGYIEASGDSARTWNVGVVEPKSGEPSAAPMGELGPVRLSTRTRLERPDDFADIKALMSRRDVLFDCADGGEAAAETDWTRLKAVRAGVVGNVPLLLLYPIDRNSTPRRPSGQRVGLEAVGDLVGFGIVFPGSADGSGGYYSVRLEPPSADDLEDIEDEIAEQLEAGRVH</sequence>
<protein>
    <submittedName>
        <fullName evidence="2">Beta-1,4-mannanase</fullName>
    </submittedName>
</protein>
<feature type="domain" description="Putative endonuclease Z1" evidence="1">
    <location>
        <begin position="392"/>
        <end position="614"/>
    </location>
</feature>
<evidence type="ECO:0000313" key="3">
    <source>
        <dbReference type="Proteomes" id="UP000275436"/>
    </source>
</evidence>
<dbReference type="SUPFAM" id="SSF52540">
    <property type="entry name" value="P-loop containing nucleoside triphosphate hydrolases"/>
    <property type="match status" value="1"/>
</dbReference>